<evidence type="ECO:0000256" key="1">
    <source>
        <dbReference type="ARBA" id="ARBA00005762"/>
    </source>
</evidence>
<evidence type="ECO:0000256" key="7">
    <source>
        <dbReference type="ARBA" id="ARBA00048744"/>
    </source>
</evidence>
<evidence type="ECO:0000313" key="13">
    <source>
        <dbReference type="Proteomes" id="UP000887577"/>
    </source>
</evidence>
<dbReference type="Pfam" id="PF26253">
    <property type="entry name" value="RdRP_head"/>
    <property type="match status" value="1"/>
</dbReference>
<dbReference type="Pfam" id="PF24642">
    <property type="entry name" value="DUF7636"/>
    <property type="match status" value="1"/>
</dbReference>
<dbReference type="Pfam" id="PF24934">
    <property type="entry name" value="DUF7752"/>
    <property type="match status" value="1"/>
</dbReference>
<dbReference type="InterPro" id="IPR056654">
    <property type="entry name" value="DUF7752"/>
</dbReference>
<dbReference type="InterPro" id="IPR007855">
    <property type="entry name" value="RDRP"/>
</dbReference>
<organism evidence="13 14">
    <name type="scientific">Panagrolaimus superbus</name>
    <dbReference type="NCBI Taxonomy" id="310955"/>
    <lineage>
        <taxon>Eukaryota</taxon>
        <taxon>Metazoa</taxon>
        <taxon>Ecdysozoa</taxon>
        <taxon>Nematoda</taxon>
        <taxon>Chromadorea</taxon>
        <taxon>Rhabditida</taxon>
        <taxon>Tylenchina</taxon>
        <taxon>Panagrolaimomorpha</taxon>
        <taxon>Panagrolaimoidea</taxon>
        <taxon>Panagrolaimidae</taxon>
        <taxon>Panagrolaimus</taxon>
    </lineage>
</organism>
<sequence>MDGMDLFHHASNSGVLSVSTELDKILNWHHENKVASDEPCLEMLLRLSQLKFKGPREEFIEIVKHSAPSAVSLNKPMLNIMDQVSKMQSIESHDRIIKRVNCLLNRHINRIMGSLNNEKDALFSIAEFPKLIFHDRLNDFCLTQEPFFRSLLRAWAKFMLNKLTKKMRISIPPSLGRSMFGIVDETGTLLYSLLQSGTVFIRYTVDCYDKLSQAVADKRIYCGKVLITKNPAIVGGDVRVFEAVDCVALRHLSDVVVFPRYGPRPHPDEMAGSDLDGDEYTVIWGKTLYCHFIRTKRIFLDPDLLIDYNQPAFDYSLGPNKDEIKSLEKEEELQGKMIEFFIEYISQDSIGLLANAHLANSDLYGIDTEHCNNIALKHNAAVDFPKTGIAPPPLRRKWGEDGLPSEIVQRWPDFMGKKQRLSYRSQNLMGELYRAVEDIETVLNNAEAVSQVEGKLELDDAFIIDEGYTIDSQNLDENYAFVEAQYLKYCFELQTLLETYGIRTEGELFSGHFSKVNGKITDSGGDNDDLSLYNTTGVVSQRLEELFVSFRTQFFEYFPGGRNYLESAERVRINFQSAAILGQVCTRPNKQMCDVAVIYYNLAYTNKSTRFLSFAWLVWDILAYVKKQYIIEHNIKLPVDPLGTRLSDHIHAVINSTDIVIRNRVVEIVNMINSGSKEWKLINGYCATHSGLKDLLVFLGLWADKHVLNIDLLKFYALVICLSNGTIFPDIDDFTPWLEPIDFIYKQPASVVDLNGKVGRIGRLMVILLSVLSSNKLQTCNEIEVHLDQSRYHLGKNELVAIRDAALTSYYHLSLTDTKNVLPQESSTDLSFSPIVEGPPCVVEIPASLVQKCLDALRKRAKSFGCIHLASRVVSKYNNQNSRICLVAKGTLQQIRAFYDSIAVSPKDFSSARAQYDDMAAQVYEKLFSPI</sequence>
<evidence type="ECO:0000259" key="9">
    <source>
        <dbReference type="Pfam" id="PF05183"/>
    </source>
</evidence>
<name>A0A914YXG6_9BILA</name>
<dbReference type="Proteomes" id="UP000887577">
    <property type="component" value="Unplaced"/>
</dbReference>
<dbReference type="InterPro" id="IPR057596">
    <property type="entry name" value="RDRP_core"/>
</dbReference>
<keyword evidence="13" id="KW-1185">Reference proteome</keyword>
<evidence type="ECO:0000259" key="12">
    <source>
        <dbReference type="Pfam" id="PF26253"/>
    </source>
</evidence>
<evidence type="ECO:0000256" key="5">
    <source>
        <dbReference type="ARBA" id="ARBA00022884"/>
    </source>
</evidence>
<dbReference type="InterPro" id="IPR056053">
    <property type="entry name" value="DUF7636"/>
</dbReference>
<keyword evidence="5 8" id="KW-0694">RNA-binding</keyword>
<dbReference type="GO" id="GO:0003723">
    <property type="term" value="F:RNA binding"/>
    <property type="evidence" value="ECO:0007669"/>
    <property type="project" value="UniProtKB-KW"/>
</dbReference>
<dbReference type="EC" id="2.7.7.48" evidence="8"/>
<comment type="similarity">
    <text evidence="1 8">Belongs to the RdRP family.</text>
</comment>
<keyword evidence="4 8" id="KW-0548">Nucleotidyltransferase</keyword>
<evidence type="ECO:0000259" key="10">
    <source>
        <dbReference type="Pfam" id="PF24642"/>
    </source>
</evidence>
<feature type="domain" description="RDRP core" evidence="9">
    <location>
        <begin position="14"/>
        <end position="436"/>
    </location>
</feature>
<evidence type="ECO:0000313" key="14">
    <source>
        <dbReference type="WBParaSite" id="PSU_v2.g2783.t1"/>
    </source>
</evidence>
<dbReference type="GO" id="GO:0030422">
    <property type="term" value="P:siRNA processing"/>
    <property type="evidence" value="ECO:0007669"/>
    <property type="project" value="TreeGrafter"/>
</dbReference>
<evidence type="ECO:0000256" key="4">
    <source>
        <dbReference type="ARBA" id="ARBA00022695"/>
    </source>
</evidence>
<keyword evidence="3 8" id="KW-0808">Transferase</keyword>
<protein>
    <recommendedName>
        <fullName evidence="8">RNA-dependent RNA polymerase</fullName>
        <ecNumber evidence="8">2.7.7.48</ecNumber>
    </recommendedName>
</protein>
<keyword evidence="6" id="KW-0943">RNA-mediated gene silencing</keyword>
<accession>A0A914YXG6</accession>
<keyword evidence="2 8" id="KW-0696">RNA-directed RNA polymerase</keyword>
<dbReference type="InterPro" id="IPR058752">
    <property type="entry name" value="RDRP_C_head"/>
</dbReference>
<evidence type="ECO:0000256" key="6">
    <source>
        <dbReference type="ARBA" id="ARBA00023158"/>
    </source>
</evidence>
<dbReference type="AlphaFoldDB" id="A0A914YXG6"/>
<dbReference type="Pfam" id="PF05183">
    <property type="entry name" value="RdRP"/>
    <property type="match status" value="1"/>
</dbReference>
<dbReference type="GO" id="GO:0003968">
    <property type="term" value="F:RNA-directed RNA polymerase activity"/>
    <property type="evidence" value="ECO:0007669"/>
    <property type="project" value="UniProtKB-KW"/>
</dbReference>
<feature type="domain" description="RDRP C-terminal head" evidence="12">
    <location>
        <begin position="483"/>
        <end position="628"/>
    </location>
</feature>
<dbReference type="GO" id="GO:0031380">
    <property type="term" value="C:nuclear RNA-directed RNA polymerase complex"/>
    <property type="evidence" value="ECO:0007669"/>
    <property type="project" value="TreeGrafter"/>
</dbReference>
<feature type="domain" description="DUF7636" evidence="10">
    <location>
        <begin position="835"/>
        <end position="928"/>
    </location>
</feature>
<evidence type="ECO:0000259" key="11">
    <source>
        <dbReference type="Pfam" id="PF24934"/>
    </source>
</evidence>
<reference evidence="14" key="1">
    <citation type="submission" date="2022-11" db="UniProtKB">
        <authorList>
            <consortium name="WormBaseParasite"/>
        </authorList>
    </citation>
    <scope>IDENTIFICATION</scope>
</reference>
<evidence type="ECO:0000256" key="2">
    <source>
        <dbReference type="ARBA" id="ARBA00022484"/>
    </source>
</evidence>
<dbReference type="PANTHER" id="PTHR23079:SF57">
    <property type="entry name" value="RNA-DIRECTED RNA POLYMERASE"/>
    <property type="match status" value="1"/>
</dbReference>
<proteinExistence type="inferred from homology"/>
<evidence type="ECO:0000256" key="8">
    <source>
        <dbReference type="RuleBase" id="RU363098"/>
    </source>
</evidence>
<comment type="catalytic activity">
    <reaction evidence="7 8">
        <text>RNA(n) + a ribonucleoside 5'-triphosphate = RNA(n+1) + diphosphate</text>
        <dbReference type="Rhea" id="RHEA:21248"/>
        <dbReference type="Rhea" id="RHEA-COMP:14527"/>
        <dbReference type="Rhea" id="RHEA-COMP:17342"/>
        <dbReference type="ChEBI" id="CHEBI:33019"/>
        <dbReference type="ChEBI" id="CHEBI:61557"/>
        <dbReference type="ChEBI" id="CHEBI:140395"/>
        <dbReference type="EC" id="2.7.7.48"/>
    </reaction>
</comment>
<feature type="domain" description="DUF7752" evidence="11">
    <location>
        <begin position="685"/>
        <end position="784"/>
    </location>
</feature>
<evidence type="ECO:0000256" key="3">
    <source>
        <dbReference type="ARBA" id="ARBA00022679"/>
    </source>
</evidence>
<dbReference type="WBParaSite" id="PSU_v2.g2783.t1">
    <property type="protein sequence ID" value="PSU_v2.g2783.t1"/>
    <property type="gene ID" value="PSU_v2.g2783"/>
</dbReference>
<dbReference type="PANTHER" id="PTHR23079">
    <property type="entry name" value="RNA-DEPENDENT RNA POLYMERASE"/>
    <property type="match status" value="1"/>
</dbReference>